<evidence type="ECO:0000259" key="2">
    <source>
        <dbReference type="Pfam" id="PF13660"/>
    </source>
</evidence>
<dbReference type="Pfam" id="PF05161">
    <property type="entry name" value="MOFRL"/>
    <property type="match status" value="1"/>
</dbReference>
<proteinExistence type="predicted"/>
<accession>A0ABU9T8Q6</accession>
<dbReference type="Gene3D" id="3.40.50.10180">
    <property type="entry name" value="Glycerate kinase, MOFRL-like N-terminal domain"/>
    <property type="match status" value="1"/>
</dbReference>
<dbReference type="PANTHER" id="PTHR12227">
    <property type="entry name" value="GLYCERATE KINASE"/>
    <property type="match status" value="1"/>
</dbReference>
<dbReference type="SUPFAM" id="SSF82544">
    <property type="entry name" value="GckA/TtuD-like"/>
    <property type="match status" value="1"/>
</dbReference>
<keyword evidence="4" id="KW-1185">Reference proteome</keyword>
<comment type="caution">
    <text evidence="3">The sequence shown here is derived from an EMBL/GenBank/DDBJ whole genome shotgun (WGS) entry which is preliminary data.</text>
</comment>
<evidence type="ECO:0000313" key="3">
    <source>
        <dbReference type="EMBL" id="MEM5502128.1"/>
    </source>
</evidence>
<gene>
    <name evidence="3" type="ORF">WNY59_11050</name>
</gene>
<dbReference type="Pfam" id="PF13660">
    <property type="entry name" value="DUF4147"/>
    <property type="match status" value="1"/>
</dbReference>
<organism evidence="3 4">
    <name type="scientific">Ahrensia kielensis</name>
    <dbReference type="NCBI Taxonomy" id="76980"/>
    <lineage>
        <taxon>Bacteria</taxon>
        <taxon>Pseudomonadati</taxon>
        <taxon>Pseudomonadota</taxon>
        <taxon>Alphaproteobacteria</taxon>
        <taxon>Hyphomicrobiales</taxon>
        <taxon>Ahrensiaceae</taxon>
        <taxon>Ahrensia</taxon>
    </lineage>
</organism>
<evidence type="ECO:0000313" key="4">
    <source>
        <dbReference type="Proteomes" id="UP001477870"/>
    </source>
</evidence>
<protein>
    <submittedName>
        <fullName evidence="3">DUF4147 domain-containing protein</fullName>
    </submittedName>
</protein>
<dbReference type="Proteomes" id="UP001477870">
    <property type="component" value="Unassembled WGS sequence"/>
</dbReference>
<dbReference type="InterPro" id="IPR039760">
    <property type="entry name" value="MOFRL_protein"/>
</dbReference>
<dbReference type="InterPro" id="IPR007835">
    <property type="entry name" value="MOFRL"/>
</dbReference>
<dbReference type="InterPro" id="IPR038614">
    <property type="entry name" value="GK_N_sf"/>
</dbReference>
<dbReference type="RefSeq" id="WP_342848483.1">
    <property type="nucleotide sequence ID" value="NZ_JBBMQO010000005.1"/>
</dbReference>
<feature type="domain" description="MOFRL" evidence="1">
    <location>
        <begin position="269"/>
        <end position="369"/>
    </location>
</feature>
<sequence length="376" mass="39372">MTNNPAAILEDLWWQGVNAVRGFSAVSTALSKSNIKAPDLIIAVGKAAGDMALGARSHFDSSIQTLIVTKYDHISEALAALDDCEIIESAHPVPDQNSLIGGARVLECVKNMTGDQSLLLLVSGGASALVEVLEEGRTLESLKALNQAFLAEGLSIGEINAERRKISRIKGGRLLDAFYGKSAHVIAISDVEGDSIDVIASGIGAYNGGDDRVQIEIAASNAVARQVIEGAAQSKKLNICLNEECLYGRADDIAISLFDKIKNGPAGLYIFGGEPTVELPENPGRGGRNQHLALLLADKIKTRDDLHILIAGTDGTDGPTDEAGAIIDGATVKDTAQVAKYLTAADAGTYLSERSALLTTGPTGTNVMDITLVLKA</sequence>
<dbReference type="PANTHER" id="PTHR12227:SF0">
    <property type="entry name" value="GLYCERATE KINASE"/>
    <property type="match status" value="1"/>
</dbReference>
<dbReference type="EMBL" id="JBBMQO010000005">
    <property type="protein sequence ID" value="MEM5502128.1"/>
    <property type="molecule type" value="Genomic_DNA"/>
</dbReference>
<evidence type="ECO:0000259" key="1">
    <source>
        <dbReference type="Pfam" id="PF05161"/>
    </source>
</evidence>
<dbReference type="InterPro" id="IPR025286">
    <property type="entry name" value="MOFRL_assoc_dom"/>
</dbReference>
<reference evidence="3 4" key="1">
    <citation type="submission" date="2024-03" db="EMBL/GenBank/DDBJ databases">
        <title>Community enrichment and isolation of bacterial strains for fucoidan degradation.</title>
        <authorList>
            <person name="Sichert A."/>
        </authorList>
    </citation>
    <scope>NUCLEOTIDE SEQUENCE [LARGE SCALE GENOMIC DNA]</scope>
    <source>
        <strain evidence="3 4">AS62</strain>
    </source>
</reference>
<feature type="domain" description="MOFRL-associated" evidence="2">
    <location>
        <begin position="9"/>
        <end position="219"/>
    </location>
</feature>
<name>A0ABU9T8Q6_9HYPH</name>